<dbReference type="SMART" id="SM01038">
    <property type="entry name" value="Bgal_small_N"/>
    <property type="match status" value="1"/>
</dbReference>
<dbReference type="AlphaFoldDB" id="A0A934RWN5"/>
<proteinExistence type="inferred from homology"/>
<dbReference type="InterPro" id="IPR006103">
    <property type="entry name" value="Glyco_hydro_2_cat"/>
</dbReference>
<evidence type="ECO:0000313" key="11">
    <source>
        <dbReference type="Proteomes" id="UP000617628"/>
    </source>
</evidence>
<dbReference type="SUPFAM" id="SSF49785">
    <property type="entry name" value="Galactose-binding domain-like"/>
    <property type="match status" value="1"/>
</dbReference>
<evidence type="ECO:0000256" key="1">
    <source>
        <dbReference type="ARBA" id="ARBA00001412"/>
    </source>
</evidence>
<sequence length="1045" mass="118503">MNFATVAKRALLYSTSLTFASSLMAQSPELEDPEIFQINREAPQANFTRFASDSPSANSTRAESPYYRSLNGHWKFHWVPKPADRPIGFEAPSYDVSDWDTIPVPSNWELEGHGIPIYANLVYPFPKNPPFIDQSDNPVGSYRHEFTVPDSWANKDIYLSFGAVRSAFYLWINGQRVGYSEGSKTEAEFKINDYLQDGKNTLALEVYRWSDASYLEDQDFWRLSGIERDVWLYATNKATLKDLTIIANLDDRYVNGEFSTTVELSNSDSKDQTLQFAATLYDGENEVFTFEESVQVTAGNTKTINLEKTIPNVRKWTAETPELYSLKVLVQPDKGDPESTRFDVGFRRIEIKNAQLLVNGKAVYLKGVNLHDHHPITGHVMEQELTLKDLQLMKENNINAIRCSHYPKEDAFYTLCDRLGFYVVDEANIEVHGMGTTNQGLFKVWIHPAYRKEWKGAFLDRTERMYERSKNHPSIIIWSLGNEAGNGQNQFAAYDWLKSIQDTRPVQYEGATHFPNSDLQVPMYWKIEDMIKYAEKTPERPLIQCEYAHAMGNSVGNLQDYWDVIESYDIMQGGFIWDWVDQGLLAKDENGNSFWAYGGHLGSGHLRHDQNFCLNGLINADRTPHPALFEVKKVYQFIKFRDFEADSKTIEIANGYDFTPLADFQFSWTLLKNGEAIASGDLPTLNIAPGESRRVKLDTLDYDPRNGEFLLNLSAKLAVEKPLLPIGYELAAEQFALSDINLERAGITSQENSALSVNENGSELLVSGPEFEIAFDAKTGALSGLSYSGKQMIKEALRPNFWRAPTDNDFGYNMPKTHAIWKQATEDQVLQQFSHDTLSDGSVQVVSILDIASGHAKIQVTYSIYGDGSIHVNNELDIQKARLPDLPRFGNNIVLHEEYSNASWYGRGPFENYSDRKTAAFVGQYQSSVDELLFAYGRPQENGYRTDTRWLTLTNSDGVGIRIQGIDRAFGFNARHQYESDFDPGMQKAQRRTSDIVRRPLVSVNIDHSQMGVGGDNSWGNRPHDQYLVSAEDMSYSYLISPIGN</sequence>
<dbReference type="PROSITE" id="PS00719">
    <property type="entry name" value="GLYCOSYL_HYDROL_F2_1"/>
    <property type="match status" value="1"/>
</dbReference>
<evidence type="ECO:0000256" key="4">
    <source>
        <dbReference type="ARBA" id="ARBA00022801"/>
    </source>
</evidence>
<keyword evidence="11" id="KW-1185">Reference proteome</keyword>
<dbReference type="InterPro" id="IPR008979">
    <property type="entry name" value="Galactose-bd-like_sf"/>
</dbReference>
<dbReference type="InterPro" id="IPR017853">
    <property type="entry name" value="GH"/>
</dbReference>
<dbReference type="EC" id="3.2.1.23" evidence="3 7"/>
<dbReference type="Pfam" id="PF00703">
    <property type="entry name" value="Glyco_hydro_2"/>
    <property type="match status" value="1"/>
</dbReference>
<dbReference type="GO" id="GO:0004565">
    <property type="term" value="F:beta-galactosidase activity"/>
    <property type="evidence" value="ECO:0007669"/>
    <property type="project" value="UniProtKB-EC"/>
</dbReference>
<dbReference type="Pfam" id="PF16353">
    <property type="entry name" value="LacZ_4"/>
    <property type="match status" value="1"/>
</dbReference>
<keyword evidence="5 7" id="KW-0326">Glycosidase</keyword>
<evidence type="ECO:0000256" key="6">
    <source>
        <dbReference type="ARBA" id="ARBA00032230"/>
    </source>
</evidence>
<dbReference type="InterPro" id="IPR014718">
    <property type="entry name" value="GH-type_carb-bd"/>
</dbReference>
<dbReference type="InterPro" id="IPR006102">
    <property type="entry name" value="Ig-like_GH2"/>
</dbReference>
<dbReference type="Gene3D" id="2.60.40.10">
    <property type="entry name" value="Immunoglobulins"/>
    <property type="match status" value="2"/>
</dbReference>
<feature type="chain" id="PRO_5036931429" description="Beta-galactosidase" evidence="8">
    <location>
        <begin position="26"/>
        <end position="1045"/>
    </location>
</feature>
<dbReference type="SUPFAM" id="SSF51445">
    <property type="entry name" value="(Trans)glycosidases"/>
    <property type="match status" value="1"/>
</dbReference>
<dbReference type="InterPro" id="IPR023230">
    <property type="entry name" value="Glyco_hydro_2_CS"/>
</dbReference>
<evidence type="ECO:0000313" key="10">
    <source>
        <dbReference type="EMBL" id="MBK1876136.1"/>
    </source>
</evidence>
<comment type="similarity">
    <text evidence="2 7">Belongs to the glycosyl hydrolase 2 family.</text>
</comment>
<evidence type="ECO:0000256" key="5">
    <source>
        <dbReference type="ARBA" id="ARBA00023295"/>
    </source>
</evidence>
<dbReference type="GO" id="GO:0030246">
    <property type="term" value="F:carbohydrate binding"/>
    <property type="evidence" value="ECO:0007669"/>
    <property type="project" value="InterPro"/>
</dbReference>
<dbReference type="InterPro" id="IPR036156">
    <property type="entry name" value="Beta-gal/glucu_dom_sf"/>
</dbReference>
<evidence type="ECO:0000256" key="8">
    <source>
        <dbReference type="SAM" id="SignalP"/>
    </source>
</evidence>
<keyword evidence="8" id="KW-0732">Signal</keyword>
<dbReference type="InterPro" id="IPR004199">
    <property type="entry name" value="B-gal_small/dom_5"/>
</dbReference>
<comment type="catalytic activity">
    <reaction evidence="1 7">
        <text>Hydrolysis of terminal non-reducing beta-D-galactose residues in beta-D-galactosides.</text>
        <dbReference type="EC" id="3.2.1.23"/>
    </reaction>
</comment>
<dbReference type="Pfam" id="PF02837">
    <property type="entry name" value="Glyco_hydro_2_N"/>
    <property type="match status" value="1"/>
</dbReference>
<dbReference type="InterPro" id="IPR006101">
    <property type="entry name" value="Glyco_hydro_2"/>
</dbReference>
<dbReference type="InterPro" id="IPR011013">
    <property type="entry name" value="Gal_mutarotase_sf_dom"/>
</dbReference>
<organism evidence="10 11">
    <name type="scientific">Pelagicoccus mobilis</name>
    <dbReference type="NCBI Taxonomy" id="415221"/>
    <lineage>
        <taxon>Bacteria</taxon>
        <taxon>Pseudomonadati</taxon>
        <taxon>Verrucomicrobiota</taxon>
        <taxon>Opitutia</taxon>
        <taxon>Puniceicoccales</taxon>
        <taxon>Pelagicoccaceae</taxon>
        <taxon>Pelagicoccus</taxon>
    </lineage>
</organism>
<accession>A0A934RWN5</accession>
<evidence type="ECO:0000256" key="2">
    <source>
        <dbReference type="ARBA" id="ARBA00007401"/>
    </source>
</evidence>
<dbReference type="RefSeq" id="WP_200354353.1">
    <property type="nucleotide sequence ID" value="NZ_JAENIL010000006.1"/>
</dbReference>
<dbReference type="InterPro" id="IPR032312">
    <property type="entry name" value="LacZ_4"/>
</dbReference>
<dbReference type="Pfam" id="PF02836">
    <property type="entry name" value="Glyco_hydro_2_C"/>
    <property type="match status" value="1"/>
</dbReference>
<dbReference type="Gene3D" id="3.20.20.80">
    <property type="entry name" value="Glycosidases"/>
    <property type="match status" value="1"/>
</dbReference>
<dbReference type="InterPro" id="IPR013783">
    <property type="entry name" value="Ig-like_fold"/>
</dbReference>
<protein>
    <recommendedName>
        <fullName evidence="3 7">Beta-galactosidase</fullName>
        <ecNumber evidence="3 7">3.2.1.23</ecNumber>
    </recommendedName>
    <alternativeName>
        <fullName evidence="6 7">Lactase</fullName>
    </alternativeName>
</protein>
<dbReference type="GO" id="GO:0005990">
    <property type="term" value="P:lactose catabolic process"/>
    <property type="evidence" value="ECO:0007669"/>
    <property type="project" value="TreeGrafter"/>
</dbReference>
<dbReference type="SUPFAM" id="SSF74650">
    <property type="entry name" value="Galactose mutarotase-like"/>
    <property type="match status" value="1"/>
</dbReference>
<gene>
    <name evidence="10" type="ORF">JIN87_04605</name>
</gene>
<dbReference type="InterPro" id="IPR006104">
    <property type="entry name" value="Glyco_hydro_2_N"/>
</dbReference>
<dbReference type="PANTHER" id="PTHR46323">
    <property type="entry name" value="BETA-GALACTOSIDASE"/>
    <property type="match status" value="1"/>
</dbReference>
<dbReference type="Proteomes" id="UP000617628">
    <property type="component" value="Unassembled WGS sequence"/>
</dbReference>
<evidence type="ECO:0000256" key="3">
    <source>
        <dbReference type="ARBA" id="ARBA00012756"/>
    </source>
</evidence>
<feature type="domain" description="Beta galactosidase small chain/" evidence="9">
    <location>
        <begin position="765"/>
        <end position="1041"/>
    </location>
</feature>
<reference evidence="10" key="1">
    <citation type="submission" date="2021-01" db="EMBL/GenBank/DDBJ databases">
        <title>Modified the classification status of verrucomicrobia.</title>
        <authorList>
            <person name="Feng X."/>
        </authorList>
    </citation>
    <scope>NUCLEOTIDE SEQUENCE</scope>
    <source>
        <strain evidence="10">KCTC 13126</strain>
    </source>
</reference>
<dbReference type="PANTHER" id="PTHR46323:SF2">
    <property type="entry name" value="BETA-GALACTOSIDASE"/>
    <property type="match status" value="1"/>
</dbReference>
<dbReference type="GO" id="GO:0009341">
    <property type="term" value="C:beta-galactosidase complex"/>
    <property type="evidence" value="ECO:0007669"/>
    <property type="project" value="InterPro"/>
</dbReference>
<dbReference type="EMBL" id="JAENIL010000006">
    <property type="protein sequence ID" value="MBK1876136.1"/>
    <property type="molecule type" value="Genomic_DNA"/>
</dbReference>
<dbReference type="Pfam" id="PF02929">
    <property type="entry name" value="Bgal_small_N"/>
    <property type="match status" value="1"/>
</dbReference>
<name>A0A934RWN5_9BACT</name>
<dbReference type="PRINTS" id="PR00132">
    <property type="entry name" value="GLHYDRLASE2"/>
</dbReference>
<evidence type="ECO:0000256" key="7">
    <source>
        <dbReference type="RuleBase" id="RU361154"/>
    </source>
</evidence>
<keyword evidence="4 7" id="KW-0378">Hydrolase</keyword>
<evidence type="ECO:0000259" key="9">
    <source>
        <dbReference type="SMART" id="SM01038"/>
    </source>
</evidence>
<dbReference type="Gene3D" id="2.70.98.10">
    <property type="match status" value="1"/>
</dbReference>
<feature type="signal peptide" evidence="8">
    <location>
        <begin position="1"/>
        <end position="25"/>
    </location>
</feature>
<dbReference type="Gene3D" id="2.60.120.260">
    <property type="entry name" value="Galactose-binding domain-like"/>
    <property type="match status" value="1"/>
</dbReference>
<dbReference type="InterPro" id="IPR050347">
    <property type="entry name" value="Bact_Beta-galactosidase"/>
</dbReference>
<comment type="caution">
    <text evidence="10">The sequence shown here is derived from an EMBL/GenBank/DDBJ whole genome shotgun (WGS) entry which is preliminary data.</text>
</comment>
<dbReference type="SUPFAM" id="SSF49303">
    <property type="entry name" value="beta-Galactosidase/glucuronidase domain"/>
    <property type="match status" value="2"/>
</dbReference>